<name>A0A133VKC6_9EURY</name>
<dbReference type="AlphaFoldDB" id="A0A133VKC6"/>
<protein>
    <submittedName>
        <fullName evidence="1">Uncharacterized protein</fullName>
    </submittedName>
</protein>
<comment type="caution">
    <text evidence="1">The sequence shown here is derived from an EMBL/GenBank/DDBJ whole genome shotgun (WGS) entry which is preliminary data.</text>
</comment>
<gene>
    <name evidence="1" type="ORF">AKJ52_01380</name>
</gene>
<organism evidence="1 2">
    <name type="scientific">candidate division MSBL1 archaeon SCGC-AAA382C18</name>
    <dbReference type="NCBI Taxonomy" id="1698281"/>
    <lineage>
        <taxon>Archaea</taxon>
        <taxon>Methanobacteriati</taxon>
        <taxon>Methanobacteriota</taxon>
        <taxon>candidate division MSBL1</taxon>
    </lineage>
</organism>
<evidence type="ECO:0000313" key="1">
    <source>
        <dbReference type="EMBL" id="KXB06877.1"/>
    </source>
</evidence>
<evidence type="ECO:0000313" key="2">
    <source>
        <dbReference type="Proteomes" id="UP000070404"/>
    </source>
</evidence>
<dbReference type="Proteomes" id="UP000070404">
    <property type="component" value="Unassembled WGS sequence"/>
</dbReference>
<proteinExistence type="predicted"/>
<dbReference type="EMBL" id="LHYF01000019">
    <property type="protein sequence ID" value="KXB06877.1"/>
    <property type="molecule type" value="Genomic_DNA"/>
</dbReference>
<accession>A0A133VKC6</accession>
<sequence>MEKFPISEMDSIFQAVKDMESKIEIKKNEDSIKLKKGSKQFEVNRTGEVKGSMPLHSFENHDVDNIEIGDNEIKVNFEKGTYIFKI</sequence>
<keyword evidence="2" id="KW-1185">Reference proteome</keyword>
<reference evidence="1 2" key="1">
    <citation type="journal article" date="2016" name="Sci. Rep.">
        <title>Metabolic traits of an uncultured archaeal lineage -MSBL1- from brine pools of the Red Sea.</title>
        <authorList>
            <person name="Mwirichia R."/>
            <person name="Alam I."/>
            <person name="Rashid M."/>
            <person name="Vinu M."/>
            <person name="Ba-Alawi W."/>
            <person name="Anthony Kamau A."/>
            <person name="Kamanda Ngugi D."/>
            <person name="Goker M."/>
            <person name="Klenk H.P."/>
            <person name="Bajic V."/>
            <person name="Stingl U."/>
        </authorList>
    </citation>
    <scope>NUCLEOTIDE SEQUENCE [LARGE SCALE GENOMIC DNA]</scope>
    <source>
        <strain evidence="1">SCGC-AAA382C18</strain>
    </source>
</reference>